<dbReference type="WBParaSite" id="TTAC_0000247701-mRNA-1">
    <property type="protein sequence ID" value="TTAC_0000247701-mRNA-1"/>
    <property type="gene ID" value="TTAC_0000247701"/>
</dbReference>
<feature type="region of interest" description="Disordered" evidence="1">
    <location>
        <begin position="1"/>
        <end position="160"/>
    </location>
</feature>
<evidence type="ECO:0000313" key="2">
    <source>
        <dbReference type="EMBL" id="VDM20120.1"/>
    </source>
</evidence>
<accession>A0A0R3WNY9</accession>
<sequence>NPSSDEKETNNNVSDGTVESEDEILVADLNAPEGASSSEEEYDLTAEDDNAAQKKISKRVILNASGGRKAVSKRRLPEAVDDDSDSSLDFDDMENRVSDASDEDGCHRRRRNLKRGDDEVDNNEEASKLEKAKKKKVAMRKKAQLKRQKQERNRARVKDLWTGANEDDSRFDVFLTDPAFGVSQLHRDYKEAGEFLNFMRRRREPLLRAKMRSEDVNDS</sequence>
<evidence type="ECO:0000256" key="1">
    <source>
        <dbReference type="SAM" id="MobiDB-lite"/>
    </source>
</evidence>
<evidence type="ECO:0000313" key="4">
    <source>
        <dbReference type="WBParaSite" id="TTAC_0000247701-mRNA-1"/>
    </source>
</evidence>
<protein>
    <submittedName>
        <fullName evidence="4">NUC153 domain-containing protein</fullName>
    </submittedName>
</protein>
<feature type="compositionally biased region" description="Acidic residues" evidence="1">
    <location>
        <begin position="38"/>
        <end position="50"/>
    </location>
</feature>
<name>A0A0R3WNY9_HYDTA</name>
<dbReference type="AlphaFoldDB" id="A0A0R3WNY9"/>
<dbReference type="EMBL" id="UYWX01001110">
    <property type="protein sequence ID" value="VDM20120.1"/>
    <property type="molecule type" value="Genomic_DNA"/>
</dbReference>
<gene>
    <name evidence="2" type="ORF">TTAC_LOCUS2464</name>
</gene>
<dbReference type="STRING" id="6205.A0A0R3WNY9"/>
<dbReference type="Proteomes" id="UP000274429">
    <property type="component" value="Unassembled WGS sequence"/>
</dbReference>
<reference evidence="2 3" key="2">
    <citation type="submission" date="2018-11" db="EMBL/GenBank/DDBJ databases">
        <authorList>
            <consortium name="Pathogen Informatics"/>
        </authorList>
    </citation>
    <scope>NUCLEOTIDE SEQUENCE [LARGE SCALE GENOMIC DNA]</scope>
</reference>
<feature type="compositionally biased region" description="Acidic residues" evidence="1">
    <location>
        <begin position="79"/>
        <end position="92"/>
    </location>
</feature>
<feature type="compositionally biased region" description="Basic residues" evidence="1">
    <location>
        <begin position="131"/>
        <end position="147"/>
    </location>
</feature>
<dbReference type="OrthoDB" id="6276060at2759"/>
<evidence type="ECO:0000313" key="3">
    <source>
        <dbReference type="Proteomes" id="UP000274429"/>
    </source>
</evidence>
<feature type="compositionally biased region" description="Basic and acidic residues" evidence="1">
    <location>
        <begin position="148"/>
        <end position="159"/>
    </location>
</feature>
<keyword evidence="3" id="KW-1185">Reference proteome</keyword>
<proteinExistence type="predicted"/>
<organism evidence="4">
    <name type="scientific">Hydatigena taeniaeformis</name>
    <name type="common">Feline tapeworm</name>
    <name type="synonym">Taenia taeniaeformis</name>
    <dbReference type="NCBI Taxonomy" id="6205"/>
    <lineage>
        <taxon>Eukaryota</taxon>
        <taxon>Metazoa</taxon>
        <taxon>Spiralia</taxon>
        <taxon>Lophotrochozoa</taxon>
        <taxon>Platyhelminthes</taxon>
        <taxon>Cestoda</taxon>
        <taxon>Eucestoda</taxon>
        <taxon>Cyclophyllidea</taxon>
        <taxon>Taeniidae</taxon>
        <taxon>Hydatigera</taxon>
    </lineage>
</organism>
<reference evidence="4" key="1">
    <citation type="submission" date="2017-02" db="UniProtKB">
        <authorList>
            <consortium name="WormBaseParasite"/>
        </authorList>
    </citation>
    <scope>IDENTIFICATION</scope>
</reference>